<dbReference type="SMART" id="SM00047">
    <property type="entry name" value="LYZ2"/>
    <property type="match status" value="1"/>
</dbReference>
<gene>
    <name evidence="3" type="ORF">BG53_12950</name>
</gene>
<dbReference type="EMBL" id="JFHU01000052">
    <property type="protein sequence ID" value="EXX90791.1"/>
    <property type="molecule type" value="Genomic_DNA"/>
</dbReference>
<evidence type="ECO:0000313" key="4">
    <source>
        <dbReference type="Proteomes" id="UP000053750"/>
    </source>
</evidence>
<accession>A0A9W5W841</accession>
<dbReference type="SUPFAM" id="SSF55383">
    <property type="entry name" value="Copper amine oxidase, domain N"/>
    <property type="match status" value="1"/>
</dbReference>
<dbReference type="GO" id="GO:0071973">
    <property type="term" value="P:bacterial-type flagellum-dependent cell motility"/>
    <property type="evidence" value="ECO:0007669"/>
    <property type="project" value="TreeGrafter"/>
</dbReference>
<dbReference type="AlphaFoldDB" id="A0A9W5W841"/>
<sequence length="249" mass="27736">MTKEQFLAALAPLAVRARSEGSPFFPSVRLAQNLLETGGVIHPWNNLGGIKVGNGRLTPYWRGQAVNKRTWEVYDGERVDVSADFRAYDSVYDYYKDQDLLMQRPRYARVRVASTPEEQAQALQDSGYATDPNYAVKLIDLIRAYDLKRFDEPVRPPQDEPFTVSVEVNGEEVGKGFVVDGQTWGPARIVGTRLGAQIGWNGKEVTVNGTVHPTMIIERTGYVPLRALAESLGARVHWDGARQTVGIDT</sequence>
<feature type="domain" description="Mannosyl-glycoprotein endo-beta-N-acetylglucosamidase-like" evidence="2">
    <location>
        <begin position="2"/>
        <end position="151"/>
    </location>
</feature>
<dbReference type="Gene3D" id="1.10.530.10">
    <property type="match status" value="1"/>
</dbReference>
<dbReference type="PRINTS" id="PR01002">
    <property type="entry name" value="FLGFLGJ"/>
</dbReference>
<dbReference type="GO" id="GO:0004040">
    <property type="term" value="F:amidase activity"/>
    <property type="evidence" value="ECO:0007669"/>
    <property type="project" value="InterPro"/>
</dbReference>
<dbReference type="InterPro" id="IPR012854">
    <property type="entry name" value="Cu_amine_oxidase-like_N"/>
</dbReference>
<keyword evidence="1" id="KW-0378">Hydrolase</keyword>
<name>A0A9W5W841_9BACL</name>
<protein>
    <submittedName>
        <fullName evidence="3">Muramidase (Flagellum-specific)</fullName>
    </submittedName>
</protein>
<dbReference type="OrthoDB" id="977752at2"/>
<evidence type="ECO:0000256" key="1">
    <source>
        <dbReference type="ARBA" id="ARBA00022801"/>
    </source>
</evidence>
<proteinExistence type="predicted"/>
<dbReference type="PANTHER" id="PTHR33308">
    <property type="entry name" value="PEPTIDOGLYCAN HYDROLASE FLGJ"/>
    <property type="match status" value="1"/>
</dbReference>
<dbReference type="InterPro" id="IPR002901">
    <property type="entry name" value="MGlyc_endo_b_GlcNAc-like_dom"/>
</dbReference>
<reference evidence="3 4" key="1">
    <citation type="submission" date="2014-02" db="EMBL/GenBank/DDBJ databases">
        <title>Genome sequence of Paenibacillus darwinianus reveals adaptive mechanisms for survival in Antarctic soils.</title>
        <authorList>
            <person name="Dsouza M."/>
            <person name="Taylor M.W."/>
            <person name="Turner S.J."/>
            <person name="Aislabie J."/>
        </authorList>
    </citation>
    <scope>NUCLEOTIDE SEQUENCE [LARGE SCALE GENOMIC DNA]</scope>
    <source>
        <strain evidence="3 4">CE1</strain>
    </source>
</reference>
<dbReference type="RefSeq" id="WP_081793829.1">
    <property type="nucleotide sequence ID" value="NZ_KK082182.1"/>
</dbReference>
<evidence type="ECO:0000313" key="3">
    <source>
        <dbReference type="EMBL" id="EXX90791.1"/>
    </source>
</evidence>
<dbReference type="Proteomes" id="UP000053750">
    <property type="component" value="Unassembled WGS sequence"/>
</dbReference>
<dbReference type="Pfam" id="PF07833">
    <property type="entry name" value="Cu_amine_oxidN1"/>
    <property type="match status" value="1"/>
</dbReference>
<evidence type="ECO:0000259" key="2">
    <source>
        <dbReference type="SMART" id="SM00047"/>
    </source>
</evidence>
<keyword evidence="4" id="KW-1185">Reference proteome</keyword>
<comment type="caution">
    <text evidence="3">The sequence shown here is derived from an EMBL/GenBank/DDBJ whole genome shotgun (WGS) entry which is preliminary data.</text>
</comment>
<dbReference type="InterPro" id="IPR036582">
    <property type="entry name" value="Mao_N_sf"/>
</dbReference>
<dbReference type="InterPro" id="IPR051056">
    <property type="entry name" value="Glycosyl_Hydrolase_73"/>
</dbReference>
<organism evidence="3 4">
    <name type="scientific">Paenibacillus darwinianus</name>
    <dbReference type="NCBI Taxonomy" id="1380763"/>
    <lineage>
        <taxon>Bacteria</taxon>
        <taxon>Bacillati</taxon>
        <taxon>Bacillota</taxon>
        <taxon>Bacilli</taxon>
        <taxon>Bacillales</taxon>
        <taxon>Paenibacillaceae</taxon>
        <taxon>Paenibacillus</taxon>
    </lineage>
</organism>
<dbReference type="PANTHER" id="PTHR33308:SF9">
    <property type="entry name" value="PEPTIDOGLYCAN HYDROLASE FLGJ"/>
    <property type="match status" value="1"/>
</dbReference>
<dbReference type="Pfam" id="PF01832">
    <property type="entry name" value="Glucosaminidase"/>
    <property type="match status" value="1"/>
</dbReference>